<dbReference type="InterPro" id="IPR017945">
    <property type="entry name" value="DHBP_synth_RibB-like_a/b_dom"/>
</dbReference>
<dbReference type="InterPro" id="IPR017968">
    <property type="entry name" value="Acylphosphatase_CS"/>
</dbReference>
<dbReference type="GO" id="GO:0051604">
    <property type="term" value="P:protein maturation"/>
    <property type="evidence" value="ECO:0007669"/>
    <property type="project" value="TreeGrafter"/>
</dbReference>
<gene>
    <name evidence="12" type="primary">hypF</name>
    <name evidence="12" type="ORF">TRIP_B330058</name>
</gene>
<dbReference type="Pfam" id="PF22521">
    <property type="entry name" value="HypF_C_2"/>
    <property type="match status" value="1"/>
</dbReference>
<evidence type="ECO:0000256" key="2">
    <source>
        <dbReference type="ARBA" id="ARBA00008097"/>
    </source>
</evidence>
<feature type="active site" evidence="9">
    <location>
        <position position="28"/>
    </location>
</feature>
<evidence type="ECO:0000256" key="5">
    <source>
        <dbReference type="ARBA" id="ARBA00022771"/>
    </source>
</evidence>
<dbReference type="Gene3D" id="3.30.110.120">
    <property type="match status" value="1"/>
</dbReference>
<dbReference type="Pfam" id="PF00708">
    <property type="entry name" value="Acylphosphatase"/>
    <property type="match status" value="1"/>
</dbReference>
<keyword evidence="5" id="KW-0863">Zinc-finger</keyword>
<evidence type="ECO:0000256" key="3">
    <source>
        <dbReference type="ARBA" id="ARBA00022598"/>
    </source>
</evidence>
<dbReference type="AlphaFoldDB" id="A0A653A7D5"/>
<dbReference type="PIRSF" id="PIRSF006256">
    <property type="entry name" value="CMPcnvr_hdrg_mat"/>
    <property type="match status" value="1"/>
</dbReference>
<dbReference type="SUPFAM" id="SSF54975">
    <property type="entry name" value="Acylphosphatase/BLUF domain-like"/>
    <property type="match status" value="1"/>
</dbReference>
<evidence type="ECO:0000259" key="10">
    <source>
        <dbReference type="PROSITE" id="PS51160"/>
    </source>
</evidence>
<protein>
    <recommendedName>
        <fullName evidence="8">Carbamoyltransferase</fullName>
        <ecNumber evidence="8">6.2.-.-</ecNumber>
    </recommendedName>
</protein>
<reference evidence="12" key="1">
    <citation type="submission" date="2018-07" db="EMBL/GenBank/DDBJ databases">
        <authorList>
            <consortium name="Genoscope - CEA"/>
            <person name="William W."/>
        </authorList>
    </citation>
    <scope>NUCLEOTIDE SEQUENCE</scope>
    <source>
        <strain evidence="12">IK1</strain>
    </source>
</reference>
<evidence type="ECO:0000256" key="6">
    <source>
        <dbReference type="ARBA" id="ARBA00022833"/>
    </source>
</evidence>
<dbReference type="NCBIfam" id="TIGR00143">
    <property type="entry name" value="hypF"/>
    <property type="match status" value="1"/>
</dbReference>
<accession>A0A653A7D5</accession>
<keyword evidence="12" id="KW-0808">Transferase</keyword>
<dbReference type="EC" id="6.2.-.-" evidence="8"/>
<evidence type="ECO:0000256" key="1">
    <source>
        <dbReference type="ARBA" id="ARBA00004711"/>
    </source>
</evidence>
<dbReference type="Gene3D" id="3.90.870.50">
    <property type="match status" value="1"/>
</dbReference>
<dbReference type="PROSITE" id="PS51160">
    <property type="entry name" value="ACYLPHOSPHATASE_3"/>
    <property type="match status" value="1"/>
</dbReference>
<dbReference type="Gene3D" id="3.30.420.40">
    <property type="match status" value="1"/>
</dbReference>
<organism evidence="12">
    <name type="scientific">Uncultured Desulfatiglans sp</name>
    <dbReference type="NCBI Taxonomy" id="1748965"/>
    <lineage>
        <taxon>Bacteria</taxon>
        <taxon>Pseudomonadati</taxon>
        <taxon>Thermodesulfobacteriota</taxon>
        <taxon>Desulfobacteria</taxon>
        <taxon>Desulfatiglandales</taxon>
        <taxon>Desulfatiglandaceae</taxon>
        <taxon>Desulfatiglans</taxon>
        <taxon>environmental samples</taxon>
    </lineage>
</organism>
<comment type="catalytic activity">
    <reaction evidence="9">
        <text>an acyl phosphate + H2O = a carboxylate + phosphate + H(+)</text>
        <dbReference type="Rhea" id="RHEA:14965"/>
        <dbReference type="ChEBI" id="CHEBI:15377"/>
        <dbReference type="ChEBI" id="CHEBI:15378"/>
        <dbReference type="ChEBI" id="CHEBI:29067"/>
        <dbReference type="ChEBI" id="CHEBI:43474"/>
        <dbReference type="ChEBI" id="CHEBI:59918"/>
        <dbReference type="EC" id="3.6.1.7"/>
    </reaction>
</comment>
<keyword evidence="6" id="KW-0862">Zinc</keyword>
<dbReference type="Pfam" id="PF07503">
    <property type="entry name" value="zf-HYPF"/>
    <property type="match status" value="2"/>
</dbReference>
<dbReference type="GO" id="GO:0016874">
    <property type="term" value="F:ligase activity"/>
    <property type="evidence" value="ECO:0007669"/>
    <property type="project" value="UniProtKB-UniRule"/>
</dbReference>
<dbReference type="GO" id="GO:0003998">
    <property type="term" value="F:acylphosphatase activity"/>
    <property type="evidence" value="ECO:0007669"/>
    <property type="project" value="UniProtKB-EC"/>
</dbReference>
<evidence type="ECO:0000256" key="7">
    <source>
        <dbReference type="ARBA" id="ARBA00048220"/>
    </source>
</evidence>
<dbReference type="Pfam" id="PF17788">
    <property type="entry name" value="HypF_C"/>
    <property type="match status" value="1"/>
</dbReference>
<dbReference type="GO" id="GO:0003725">
    <property type="term" value="F:double-stranded RNA binding"/>
    <property type="evidence" value="ECO:0007669"/>
    <property type="project" value="InterPro"/>
</dbReference>
<dbReference type="UniPathway" id="UPA00335"/>
<proteinExistence type="inferred from homology"/>
<dbReference type="FunFam" id="3.30.420.40:FF:000124">
    <property type="entry name" value="Carbamoyltransferase HypF"/>
    <property type="match status" value="1"/>
</dbReference>
<dbReference type="Pfam" id="PF01300">
    <property type="entry name" value="Sua5_yciO_yrdC"/>
    <property type="match status" value="1"/>
</dbReference>
<evidence type="ECO:0000313" key="12">
    <source>
        <dbReference type="EMBL" id="VBB43868.1"/>
    </source>
</evidence>
<dbReference type="InterPro" id="IPR036046">
    <property type="entry name" value="Acylphosphatase-like_dom_sf"/>
</dbReference>
<evidence type="ECO:0000256" key="9">
    <source>
        <dbReference type="PROSITE-ProRule" id="PRU00520"/>
    </source>
</evidence>
<dbReference type="InterPro" id="IPR055128">
    <property type="entry name" value="HypF_C_2"/>
</dbReference>
<name>A0A653A7D5_UNCDX</name>
<dbReference type="InterPro" id="IPR051060">
    <property type="entry name" value="Carbamoyltrans_HypF-like"/>
</dbReference>
<comment type="similarity">
    <text evidence="2 8">Belongs to the carbamoyltransferase HypF family.</text>
</comment>
<sequence length="801" mass="87056">MHAGPRWNDMVERVKGSITGTVQGVGFRPFVYTLARRHGLSGYVRNSPDGVDVEVEGPRAGIERFFEEVEAQPPPLARIEAVIRRPMPCWGDKRFVIRKSLPRGEKDALIPPDVCVCSACLAEMRDPADRRYRYPFINCTFCGPRYTIVKDVPYDRPGTTMAGFPLCEACRLEYENPLDRRFHAEPIACPECGPRVALCDAAGRPLEVEDPLCAACSLIESGHILAVKGLGGFHLAADAAQDQVLKRLRSRKRRDGKPFALMVKDLAAARRIAVFNQAEAQCLSSPERPIVLLRKKRGHGLSDEVAPRSRLFGVMLPYTPLHALLMEGRFPALVMTSGNRSGEPIQIDNGEALRDLAGVADGFLLHNRDIHIHCDDSILRVVAGFPSPMRRSRGFVPGPVHLPEALKDMPPVLAVGAEQKSTVCLTKGGRAFLSQHIGDLHNLETLRVFERTIAHLERLLGVQPQVVARDLHPDYLSSVFARARTGCPVVPVQHHHAHIVSCLAEHGFEGPVIGLAMDGTGYGPDGTIWGGEILLADWASFERAGHFEYVPLPGGDAAVRHPWRMALAYLDKVFGDGLFGLRLPLLDNLDPGEVELVLQMCRTGLNAPQTSSCGRLFDAAAALIGLRGSVTYEGQAAVELEMCQSRTKTTGYPWRVSPLDDGSWLLEAGPTVTALVEDLAAGKPAGIMSRRFHLALIEMLWEVCKGIREQTGLSIVALSGGVFQNATLLEGLTGLLERGGFRVLSHRLVPCNDGGLSLGQAVCGALQTAGRRGRFAGGDHQAGSGAAACGGRWGGRHEAYR</sequence>
<keyword evidence="9" id="KW-0378">Hydrolase</keyword>
<evidence type="ECO:0000256" key="8">
    <source>
        <dbReference type="PIRNR" id="PIRNR006256"/>
    </source>
</evidence>
<dbReference type="PANTHER" id="PTHR42959:SF1">
    <property type="entry name" value="CARBAMOYLTRANSFERASE HYPF"/>
    <property type="match status" value="1"/>
</dbReference>
<dbReference type="PROSITE" id="PS51163">
    <property type="entry name" value="YRDC"/>
    <property type="match status" value="1"/>
</dbReference>
<dbReference type="InterPro" id="IPR011125">
    <property type="entry name" value="Znf_HypF"/>
</dbReference>
<dbReference type="InterPro" id="IPR006070">
    <property type="entry name" value="Sua5-like_dom"/>
</dbReference>
<dbReference type="GO" id="GO:0016743">
    <property type="term" value="F:carboxyl- or carbamoyltransferase activity"/>
    <property type="evidence" value="ECO:0007669"/>
    <property type="project" value="UniProtKB-UniRule"/>
</dbReference>
<keyword evidence="3" id="KW-0436">Ligase</keyword>
<feature type="domain" description="YrdC-like" evidence="11">
    <location>
        <begin position="209"/>
        <end position="394"/>
    </location>
</feature>
<feature type="active site" evidence="9">
    <location>
        <position position="46"/>
    </location>
</feature>
<dbReference type="InterPro" id="IPR001792">
    <property type="entry name" value="Acylphosphatase-like_dom"/>
</dbReference>
<dbReference type="SUPFAM" id="SSF55821">
    <property type="entry name" value="YrdC/RibB"/>
    <property type="match status" value="1"/>
</dbReference>
<dbReference type="InterPro" id="IPR041440">
    <property type="entry name" value="HypF_C"/>
</dbReference>
<feature type="domain" description="Acylphosphatase-like" evidence="10">
    <location>
        <begin position="13"/>
        <end position="99"/>
    </location>
</feature>
<evidence type="ECO:0000259" key="11">
    <source>
        <dbReference type="PROSITE" id="PS51163"/>
    </source>
</evidence>
<comment type="catalytic activity">
    <reaction evidence="7">
        <text>C-terminal L-cysteinyl-[HypE protein] + carbamoyl phosphate + ATP + H2O = C-terminal S-carboxamide-L-cysteinyl-[HypE protein] + AMP + phosphate + diphosphate + H(+)</text>
        <dbReference type="Rhea" id="RHEA:55636"/>
        <dbReference type="Rhea" id="RHEA-COMP:14247"/>
        <dbReference type="Rhea" id="RHEA-COMP:14392"/>
        <dbReference type="ChEBI" id="CHEBI:15377"/>
        <dbReference type="ChEBI" id="CHEBI:15378"/>
        <dbReference type="ChEBI" id="CHEBI:30616"/>
        <dbReference type="ChEBI" id="CHEBI:33019"/>
        <dbReference type="ChEBI" id="CHEBI:43474"/>
        <dbReference type="ChEBI" id="CHEBI:58228"/>
        <dbReference type="ChEBI" id="CHEBI:76913"/>
        <dbReference type="ChEBI" id="CHEBI:139126"/>
        <dbReference type="ChEBI" id="CHEBI:456215"/>
    </reaction>
</comment>
<evidence type="ECO:0000256" key="4">
    <source>
        <dbReference type="ARBA" id="ARBA00022723"/>
    </source>
</evidence>
<dbReference type="PANTHER" id="PTHR42959">
    <property type="entry name" value="CARBAMOYLTRANSFERASE"/>
    <property type="match status" value="1"/>
</dbReference>
<dbReference type="Gene3D" id="3.30.420.360">
    <property type="match status" value="1"/>
</dbReference>
<dbReference type="PROSITE" id="PS00150">
    <property type="entry name" value="ACYLPHOSPHATASE_1"/>
    <property type="match status" value="1"/>
</dbReference>
<dbReference type="GO" id="GO:0008270">
    <property type="term" value="F:zinc ion binding"/>
    <property type="evidence" value="ECO:0007669"/>
    <property type="project" value="UniProtKB-KW"/>
</dbReference>
<dbReference type="InterPro" id="IPR004421">
    <property type="entry name" value="Carbamoyltransferase_HypF"/>
</dbReference>
<comment type="pathway">
    <text evidence="1">Protein modification; [NiFe] hydrogenase maturation.</text>
</comment>
<keyword evidence="4" id="KW-0479">Metal-binding</keyword>
<dbReference type="EMBL" id="UPXX01000027">
    <property type="protein sequence ID" value="VBB43868.1"/>
    <property type="molecule type" value="Genomic_DNA"/>
</dbReference>